<dbReference type="InParanoid" id="A0A3M0CM81"/>
<evidence type="ECO:0000256" key="1">
    <source>
        <dbReference type="SAM" id="MobiDB-lite"/>
    </source>
</evidence>
<feature type="compositionally biased region" description="Pro residues" evidence="1">
    <location>
        <begin position="1"/>
        <end position="10"/>
    </location>
</feature>
<evidence type="ECO:0000313" key="2">
    <source>
        <dbReference type="EMBL" id="RMB08046.1"/>
    </source>
</evidence>
<evidence type="ECO:0000313" key="3">
    <source>
        <dbReference type="Proteomes" id="UP000271227"/>
    </source>
</evidence>
<proteinExistence type="predicted"/>
<dbReference type="EMBL" id="REFR01000011">
    <property type="protein sequence ID" value="RMB08046.1"/>
    <property type="molecule type" value="Genomic_DNA"/>
</dbReference>
<comment type="caution">
    <text evidence="2">The sequence shown here is derived from an EMBL/GenBank/DDBJ whole genome shotgun (WGS) entry which is preliminary data.</text>
</comment>
<dbReference type="Pfam" id="PF20358">
    <property type="entry name" value="DUF6653"/>
    <property type="match status" value="1"/>
</dbReference>
<organism evidence="2 3">
    <name type="scientific">Eilatimonas milleporae</name>
    <dbReference type="NCBI Taxonomy" id="911205"/>
    <lineage>
        <taxon>Bacteria</taxon>
        <taxon>Pseudomonadati</taxon>
        <taxon>Pseudomonadota</taxon>
        <taxon>Alphaproteobacteria</taxon>
        <taxon>Kordiimonadales</taxon>
        <taxon>Kordiimonadaceae</taxon>
        <taxon>Eilatimonas</taxon>
    </lineage>
</organism>
<feature type="region of interest" description="Disordered" evidence="1">
    <location>
        <begin position="1"/>
        <end position="28"/>
    </location>
</feature>
<dbReference type="InterPro" id="IPR046595">
    <property type="entry name" value="DUF6653"/>
</dbReference>
<reference evidence="2 3" key="1">
    <citation type="submission" date="2018-10" db="EMBL/GenBank/DDBJ databases">
        <title>Genomic Encyclopedia of Archaeal and Bacterial Type Strains, Phase II (KMG-II): from individual species to whole genera.</title>
        <authorList>
            <person name="Goeker M."/>
        </authorList>
    </citation>
    <scope>NUCLEOTIDE SEQUENCE [LARGE SCALE GENOMIC DNA]</scope>
    <source>
        <strain evidence="2 3">DSM 25217</strain>
    </source>
</reference>
<name>A0A3M0CM81_9PROT</name>
<protein>
    <submittedName>
        <fullName evidence="2">Uncharacterized protein</fullName>
    </submittedName>
</protein>
<keyword evidence="3" id="KW-1185">Reference proteome</keyword>
<dbReference type="Proteomes" id="UP000271227">
    <property type="component" value="Unassembled WGS sequence"/>
</dbReference>
<gene>
    <name evidence="2" type="ORF">BXY39_2142</name>
</gene>
<sequence>MADAPAPPWSFRPLKHTHPPDTFNSSHTLAAPRAASPSMHLRALGDLVADLPVGPERDADGVLFIDAMFGEHRAIGRVMAYGEHFLDIDRRFNTADSWTARGILDEHAFLNRKHVPIPAGPQLVARVATTLSGLFMGIVIRGLVRGEFWTAFAGWHAPVVCQAWFVDRMALLWVDMKDKHPTCAALGGRRMVATVLGEVRDMSAAPRHGARSCGA</sequence>
<accession>A0A3M0CM81</accession>
<dbReference type="AlphaFoldDB" id="A0A3M0CM81"/>